<dbReference type="Pfam" id="PF13921">
    <property type="entry name" value="Myb_DNA-bind_6"/>
    <property type="match status" value="1"/>
</dbReference>
<dbReference type="PROSITE" id="PS51294">
    <property type="entry name" value="HTH_MYB"/>
    <property type="match status" value="2"/>
</dbReference>
<proteinExistence type="predicted"/>
<gene>
    <name evidence="6" type="ORF">TVAG_211210</name>
</gene>
<dbReference type="SUPFAM" id="SSF46689">
    <property type="entry name" value="Homeodomain-like"/>
    <property type="match status" value="1"/>
</dbReference>
<dbReference type="GO" id="GO:0000978">
    <property type="term" value="F:RNA polymerase II cis-regulatory region sequence-specific DNA binding"/>
    <property type="evidence" value="ECO:0000318"/>
    <property type="project" value="GO_Central"/>
</dbReference>
<reference evidence="6" key="1">
    <citation type="submission" date="2006-10" db="EMBL/GenBank/DDBJ databases">
        <authorList>
            <person name="Amadeo P."/>
            <person name="Zhao Q."/>
            <person name="Wortman J."/>
            <person name="Fraser-Liggett C."/>
            <person name="Carlton J."/>
        </authorList>
    </citation>
    <scope>NUCLEOTIDE SEQUENCE</scope>
    <source>
        <strain evidence="6">G3</strain>
    </source>
</reference>
<evidence type="ECO:0000259" key="5">
    <source>
        <dbReference type="PROSITE" id="PS51294"/>
    </source>
</evidence>
<dbReference type="Proteomes" id="UP000001542">
    <property type="component" value="Unassembled WGS sequence"/>
</dbReference>
<dbReference type="VEuPathDB" id="TrichDB:TVAGG3_1014510"/>
<dbReference type="OrthoDB" id="2143914at2759"/>
<evidence type="ECO:0000259" key="4">
    <source>
        <dbReference type="PROSITE" id="PS50090"/>
    </source>
</evidence>
<evidence type="ECO:0000256" key="2">
    <source>
        <dbReference type="ARBA" id="ARBA00023163"/>
    </source>
</evidence>
<dbReference type="SMR" id="A0A8U0WNY4"/>
<dbReference type="RefSeq" id="XP_001318894.1">
    <property type="nucleotide sequence ID" value="XM_001318859.1"/>
</dbReference>
<dbReference type="GO" id="GO:0006355">
    <property type="term" value="P:regulation of DNA-templated transcription"/>
    <property type="evidence" value="ECO:0000318"/>
    <property type="project" value="GO_Central"/>
</dbReference>
<dbReference type="PDBsum" id="3OSF"/>
<dbReference type="PROSITE" id="PS50090">
    <property type="entry name" value="MYB_LIKE"/>
    <property type="match status" value="2"/>
</dbReference>
<name>A0A8U0WNY4_TRIV3</name>
<sequence length="179" mass="20656">MTGYEKGPVIPPHDMQNNMEPINTLPGIPEYPMEYNPQSVQVNLKAAKKQKFTPEEDEMLKRAVAQHGSDWKMIAATFPNRNARQCRDRWKNYLAPSISHTPWTAEEDALLVQKIQEYGRQWAIIAKFFPGRTDIHIKNRWVTISNKLGIPQTQQMQVDPNEIIPGVTIIDNMMKQESQ</sequence>
<dbReference type="PANTHER" id="PTHR45614:SF253">
    <property type="entry name" value="CHROMOSOME UNDETERMINED SCAFFOLD_38, WHOLE GENOME SHOTGUN SEQUENCE"/>
    <property type="match status" value="1"/>
</dbReference>
<dbReference type="GO" id="GO:0000981">
    <property type="term" value="F:DNA-binding transcription factor activity, RNA polymerase II-specific"/>
    <property type="evidence" value="ECO:0000318"/>
    <property type="project" value="GO_Central"/>
</dbReference>
<feature type="domain" description="Myb-like" evidence="4">
    <location>
        <begin position="95"/>
        <end position="145"/>
    </location>
</feature>
<evidence type="ECO:0000313" key="6">
    <source>
        <dbReference type="EMBL" id="EAY06671.1"/>
    </source>
</evidence>
<feature type="domain" description="Myb-like" evidence="4">
    <location>
        <begin position="44"/>
        <end position="94"/>
    </location>
</feature>
<keyword evidence="6" id="KW-0238">DNA-binding</keyword>
<evidence type="ECO:0000313" key="7">
    <source>
        <dbReference type="Proteomes" id="UP000001542"/>
    </source>
</evidence>
<dbReference type="PDBsum" id="3OSG"/>
<accession>A0A8U0WNY4</accession>
<dbReference type="InterPro" id="IPR050560">
    <property type="entry name" value="MYB_TF"/>
</dbReference>
<dbReference type="InterPro" id="IPR001005">
    <property type="entry name" value="SANT/Myb"/>
</dbReference>
<dbReference type="InterPro" id="IPR009057">
    <property type="entry name" value="Homeodomain-like_sf"/>
</dbReference>
<keyword evidence="7" id="KW-1185">Reference proteome</keyword>
<dbReference type="InterPro" id="IPR017930">
    <property type="entry name" value="Myb_dom"/>
</dbReference>
<dbReference type="AlphaFoldDB" id="A0A8U0WNY4"/>
<evidence type="ECO:0000256" key="1">
    <source>
        <dbReference type="ARBA" id="ARBA00023015"/>
    </source>
</evidence>
<dbReference type="EMBL" id="DS113417">
    <property type="protein sequence ID" value="EAY06671.1"/>
    <property type="molecule type" value="Genomic_DNA"/>
</dbReference>
<dbReference type="FunFam" id="1.10.10.60:FF:000016">
    <property type="entry name" value="Transcriptional activator Myb isoform A"/>
    <property type="match status" value="1"/>
</dbReference>
<feature type="domain" description="HTH myb-type" evidence="5">
    <location>
        <begin position="100"/>
        <end position="148"/>
    </location>
</feature>
<keyword evidence="1" id="KW-0805">Transcription regulation</keyword>
<dbReference type="GO" id="GO:0005634">
    <property type="term" value="C:nucleus"/>
    <property type="evidence" value="ECO:0000318"/>
    <property type="project" value="GO_Central"/>
</dbReference>
<dbReference type="KEGG" id="tva:4764550"/>
<keyword evidence="2" id="KW-0804">Transcription</keyword>
<dbReference type="Gene3D" id="1.10.10.60">
    <property type="entry name" value="Homeodomain-like"/>
    <property type="match status" value="2"/>
</dbReference>
<reference evidence="6" key="2">
    <citation type="journal article" date="2007" name="Science">
        <title>Draft genome sequence of the sexually transmitted pathogen Trichomonas vaginalis.</title>
        <authorList>
            <person name="Carlton J.M."/>
            <person name="Hirt R.P."/>
            <person name="Silva J.C."/>
            <person name="Delcher A.L."/>
            <person name="Schatz M."/>
            <person name="Zhao Q."/>
            <person name="Wortman J.R."/>
            <person name="Bidwell S.L."/>
            <person name="Alsmark U.C.M."/>
            <person name="Besteiro S."/>
            <person name="Sicheritz-Ponten T."/>
            <person name="Noel C.J."/>
            <person name="Dacks J.B."/>
            <person name="Foster P.G."/>
            <person name="Simillion C."/>
            <person name="Van de Peer Y."/>
            <person name="Miranda-Saavedra D."/>
            <person name="Barton G.J."/>
            <person name="Westrop G.D."/>
            <person name="Mueller S."/>
            <person name="Dessi D."/>
            <person name="Fiori P.L."/>
            <person name="Ren Q."/>
            <person name="Paulsen I."/>
            <person name="Zhang H."/>
            <person name="Bastida-Corcuera F.D."/>
            <person name="Simoes-Barbosa A."/>
            <person name="Brown M.T."/>
            <person name="Hayes R.D."/>
            <person name="Mukherjee M."/>
            <person name="Okumura C.Y."/>
            <person name="Schneider R."/>
            <person name="Smith A.J."/>
            <person name="Vanacova S."/>
            <person name="Villalvazo M."/>
            <person name="Haas B.J."/>
            <person name="Pertea M."/>
            <person name="Feldblyum T.V."/>
            <person name="Utterback T.R."/>
            <person name="Shu C.L."/>
            <person name="Osoegawa K."/>
            <person name="de Jong P.J."/>
            <person name="Hrdy I."/>
            <person name="Horvathova L."/>
            <person name="Zubacova Z."/>
            <person name="Dolezal P."/>
            <person name="Malik S.B."/>
            <person name="Logsdon J.M. Jr."/>
            <person name="Henze K."/>
            <person name="Gupta A."/>
            <person name="Wang C.C."/>
            <person name="Dunne R.L."/>
            <person name="Upcroft J.A."/>
            <person name="Upcroft P."/>
            <person name="White O."/>
            <person name="Salzberg S.L."/>
            <person name="Tang P."/>
            <person name="Chiu C.-H."/>
            <person name="Lee Y.-S."/>
            <person name="Embley T.M."/>
            <person name="Coombs G.H."/>
            <person name="Mottram J.C."/>
            <person name="Tachezy J."/>
            <person name="Fraser-Liggett C.M."/>
            <person name="Johnson P.J."/>
        </authorList>
    </citation>
    <scope>NUCLEOTIDE SEQUENCE [LARGE SCALE GENOMIC DNA]</scope>
    <source>
        <strain evidence="6">G3</strain>
    </source>
</reference>
<organism evidence="6 7">
    <name type="scientific">Trichomonas vaginalis (strain ATCC PRA-98 / G3)</name>
    <dbReference type="NCBI Taxonomy" id="412133"/>
    <lineage>
        <taxon>Eukaryota</taxon>
        <taxon>Metamonada</taxon>
        <taxon>Parabasalia</taxon>
        <taxon>Trichomonadida</taxon>
        <taxon>Trichomonadidae</taxon>
        <taxon>Trichomonas</taxon>
    </lineage>
</organism>
<keyword evidence="3" id="KW-0539">Nucleus</keyword>
<dbReference type="PANTHER" id="PTHR45614">
    <property type="entry name" value="MYB PROTEIN-RELATED"/>
    <property type="match status" value="1"/>
</dbReference>
<feature type="domain" description="HTH myb-type" evidence="5">
    <location>
        <begin position="44"/>
        <end position="98"/>
    </location>
</feature>
<dbReference type="SMART" id="SM00717">
    <property type="entry name" value="SANT"/>
    <property type="match status" value="2"/>
</dbReference>
<protein>
    <submittedName>
        <fullName evidence="6">Myb-like DNA-binding domain containing protein</fullName>
    </submittedName>
</protein>
<evidence type="ECO:0000256" key="3">
    <source>
        <dbReference type="ARBA" id="ARBA00023242"/>
    </source>
</evidence>
<dbReference type="CDD" id="cd00167">
    <property type="entry name" value="SANT"/>
    <property type="match status" value="2"/>
</dbReference>